<dbReference type="GO" id="GO:0005975">
    <property type="term" value="P:carbohydrate metabolic process"/>
    <property type="evidence" value="ECO:0007669"/>
    <property type="project" value="InterPro"/>
</dbReference>
<dbReference type="InParanoid" id="A0A6P9A6U5"/>
<dbReference type="SMART" id="SM00636">
    <property type="entry name" value="Glyco_18"/>
    <property type="match status" value="1"/>
</dbReference>
<dbReference type="AlphaFoldDB" id="A0A6P9A6U5"/>
<evidence type="ECO:0000256" key="1">
    <source>
        <dbReference type="SAM" id="SignalP"/>
    </source>
</evidence>
<evidence type="ECO:0000313" key="3">
    <source>
        <dbReference type="Proteomes" id="UP000515158"/>
    </source>
</evidence>
<dbReference type="SUPFAM" id="SSF54556">
    <property type="entry name" value="Chitinase insertion domain"/>
    <property type="match status" value="1"/>
</dbReference>
<dbReference type="GeneID" id="117652293"/>
<dbReference type="OrthoDB" id="73875at2759"/>
<dbReference type="GO" id="GO:0004568">
    <property type="term" value="F:chitinase activity"/>
    <property type="evidence" value="ECO:0007669"/>
    <property type="project" value="TreeGrafter"/>
</dbReference>
<dbReference type="InterPro" id="IPR017853">
    <property type="entry name" value="GH"/>
</dbReference>
<evidence type="ECO:0000313" key="4">
    <source>
        <dbReference type="RefSeq" id="XP_034252989.1"/>
    </source>
</evidence>
<keyword evidence="3" id="KW-1185">Reference proteome</keyword>
<dbReference type="Pfam" id="PF00704">
    <property type="entry name" value="Glyco_hydro_18"/>
    <property type="match status" value="1"/>
</dbReference>
<dbReference type="RefSeq" id="XP_034252989.1">
    <property type="nucleotide sequence ID" value="XM_034397098.1"/>
</dbReference>
<dbReference type="Gene3D" id="3.20.20.80">
    <property type="entry name" value="Glycosidases"/>
    <property type="match status" value="1"/>
</dbReference>
<dbReference type="SUPFAM" id="SSF51445">
    <property type="entry name" value="(Trans)glycosidases"/>
    <property type="match status" value="1"/>
</dbReference>
<dbReference type="GO" id="GO:0006032">
    <property type="term" value="P:chitin catabolic process"/>
    <property type="evidence" value="ECO:0007669"/>
    <property type="project" value="TreeGrafter"/>
</dbReference>
<proteinExistence type="predicted"/>
<gene>
    <name evidence="4" type="primary">LOC117652293</name>
</gene>
<dbReference type="PROSITE" id="PS51910">
    <property type="entry name" value="GH18_2"/>
    <property type="match status" value="1"/>
</dbReference>
<dbReference type="PANTHER" id="PTHR11177">
    <property type="entry name" value="CHITINASE"/>
    <property type="match status" value="1"/>
</dbReference>
<dbReference type="Proteomes" id="UP000515158">
    <property type="component" value="Unplaced"/>
</dbReference>
<organism evidence="4">
    <name type="scientific">Thrips palmi</name>
    <name type="common">Melon thrips</name>
    <dbReference type="NCBI Taxonomy" id="161013"/>
    <lineage>
        <taxon>Eukaryota</taxon>
        <taxon>Metazoa</taxon>
        <taxon>Ecdysozoa</taxon>
        <taxon>Arthropoda</taxon>
        <taxon>Hexapoda</taxon>
        <taxon>Insecta</taxon>
        <taxon>Pterygota</taxon>
        <taxon>Neoptera</taxon>
        <taxon>Paraneoptera</taxon>
        <taxon>Thysanoptera</taxon>
        <taxon>Terebrantia</taxon>
        <taxon>Thripoidea</taxon>
        <taxon>Thripidae</taxon>
        <taxon>Thrips</taxon>
    </lineage>
</organism>
<dbReference type="InterPro" id="IPR001223">
    <property type="entry name" value="Glyco_hydro18_cat"/>
</dbReference>
<dbReference type="GO" id="GO:0005576">
    <property type="term" value="C:extracellular region"/>
    <property type="evidence" value="ECO:0007669"/>
    <property type="project" value="TreeGrafter"/>
</dbReference>
<accession>A0A6P9A6U5</accession>
<feature type="signal peptide" evidence="1">
    <location>
        <begin position="1"/>
        <end position="25"/>
    </location>
</feature>
<dbReference type="InterPro" id="IPR050314">
    <property type="entry name" value="Glycosyl_Hydrlase_18"/>
</dbReference>
<dbReference type="PROSITE" id="PS51257">
    <property type="entry name" value="PROKAR_LIPOPROTEIN"/>
    <property type="match status" value="1"/>
</dbReference>
<feature type="domain" description="GH18" evidence="2">
    <location>
        <begin position="40"/>
        <end position="403"/>
    </location>
</feature>
<dbReference type="GO" id="GO:0008061">
    <property type="term" value="F:chitin binding"/>
    <property type="evidence" value="ECO:0007669"/>
    <property type="project" value="InterPro"/>
</dbReference>
<dbReference type="Gene3D" id="3.10.50.10">
    <property type="match status" value="1"/>
</dbReference>
<protein>
    <submittedName>
        <fullName evidence="4">Endochitinase-like</fullName>
    </submittedName>
</protein>
<dbReference type="KEGG" id="tpal:117652293"/>
<keyword evidence="1" id="KW-0732">Signal</keyword>
<name>A0A6P9A6U5_THRPL</name>
<evidence type="ECO:0000259" key="2">
    <source>
        <dbReference type="PROSITE" id="PS51910"/>
    </source>
</evidence>
<dbReference type="InterPro" id="IPR029070">
    <property type="entry name" value="Chitinase_insertion_sf"/>
</dbReference>
<reference evidence="4" key="1">
    <citation type="submission" date="2025-08" db="UniProtKB">
        <authorList>
            <consortium name="RefSeq"/>
        </authorList>
    </citation>
    <scope>IDENTIFICATION</scope>
    <source>
        <tissue evidence="4">Total insect</tissue>
    </source>
</reference>
<feature type="chain" id="PRO_5028081568" evidence="1">
    <location>
        <begin position="26"/>
        <end position="403"/>
    </location>
</feature>
<sequence length="403" mass="44175">MFSRTVVATAAVALVLACVTDVTEGAEVGLGSPAPGLAPRSLLCYIASWNGKFRAQDLNPDLCTMTVACYGRLEENGSLREGSGQEEIRLLEGLKALKTTKRFDLALSIGGWAEGSERFSAMAADPAMRRTFIESVIKFVDRYDLKGVEVSWIAPTRRGGKPTDRANFVTLVTELSRALRALPTPVRMGVALPVINENLENKVLEAFDVTALAPHADWMLVQGYDLHGHWDFFTDVNAPLYSVRPNDNVTVSHLLKAFLSVAPSQRLFLGMPAFGRTWVLADSPVPGGLGARTELGALFSDAGMLSYQQICQDFKKDEDDEDERQWSKSWDPVSKTPYAVTNTRERRGFVSYDDPQSIRIKVKFAQDFGMGGAALFTVDNDDYSGLCGTPYPLTRAAQSALQD</sequence>
<dbReference type="PANTHER" id="PTHR11177:SF360">
    <property type="entry name" value="CHITINASE 4-RELATED"/>
    <property type="match status" value="1"/>
</dbReference>
<dbReference type="InterPro" id="IPR011583">
    <property type="entry name" value="Chitinase_II/V-like_cat"/>
</dbReference>